<dbReference type="RefSeq" id="WP_114208588.1">
    <property type="nucleotide sequence ID" value="NZ_CP030840.1"/>
</dbReference>
<evidence type="ECO:0000313" key="3">
    <source>
        <dbReference type="Proteomes" id="UP000253606"/>
    </source>
</evidence>
<name>A0A2Z5G3G5_9BACT</name>
<dbReference type="EMBL" id="CP030840">
    <property type="protein sequence ID" value="AXC13652.1"/>
    <property type="molecule type" value="Genomic_DNA"/>
</dbReference>
<dbReference type="Proteomes" id="UP000253606">
    <property type="component" value="Chromosome"/>
</dbReference>
<dbReference type="AlphaFoldDB" id="A0A2Z5G3G5"/>
<proteinExistence type="predicted"/>
<dbReference type="KEGG" id="abas:ACPOL_4379"/>
<reference evidence="2 3" key="1">
    <citation type="journal article" date="2018" name="Front. Microbiol.">
        <title>Hydrolytic Capabilities as a Key to Environmental Success: Chitinolytic and Cellulolytic Acidobacteria From Acidic Sub-arctic Soils and Boreal Peatlands.</title>
        <authorList>
            <person name="Belova S.E."/>
            <person name="Ravin N.V."/>
            <person name="Pankratov T.A."/>
            <person name="Rakitin A.L."/>
            <person name="Ivanova A.A."/>
            <person name="Beletsky A.V."/>
            <person name="Mardanov A.V."/>
            <person name="Sinninghe Damste J.S."/>
            <person name="Dedysh S.N."/>
        </authorList>
    </citation>
    <scope>NUCLEOTIDE SEQUENCE [LARGE SCALE GENOMIC DNA]</scope>
    <source>
        <strain evidence="2 3">SBC82</strain>
    </source>
</reference>
<evidence type="ECO:0000313" key="2">
    <source>
        <dbReference type="EMBL" id="AXC13652.1"/>
    </source>
</evidence>
<sequence length="129" mass="14013">MKVVSIIARYLLGLIFVVFGLNGFLHFIHQPPPANPLALQFLVAVSTSHFAAFFFAVQVLGGLLLLCGFFVPLALTLLAAVLYNILAFHLTLSPGIAPGLVSCVLWVLVFLQYRESFNGIFSAKPTIHA</sequence>
<evidence type="ECO:0000256" key="1">
    <source>
        <dbReference type="SAM" id="Phobius"/>
    </source>
</evidence>
<evidence type="ECO:0008006" key="4">
    <source>
        <dbReference type="Google" id="ProtNLM"/>
    </source>
</evidence>
<feature type="transmembrane region" description="Helical" evidence="1">
    <location>
        <begin position="63"/>
        <end position="86"/>
    </location>
</feature>
<protein>
    <recommendedName>
        <fullName evidence="4">DoxX family protein</fullName>
    </recommendedName>
</protein>
<keyword evidence="1" id="KW-1133">Transmembrane helix</keyword>
<keyword evidence="1" id="KW-0812">Transmembrane</keyword>
<gene>
    <name evidence="2" type="ORF">ACPOL_4379</name>
</gene>
<dbReference type="OrthoDB" id="122849at2"/>
<feature type="transmembrane region" description="Helical" evidence="1">
    <location>
        <begin position="37"/>
        <end position="56"/>
    </location>
</feature>
<keyword evidence="3" id="KW-1185">Reference proteome</keyword>
<feature type="transmembrane region" description="Helical" evidence="1">
    <location>
        <begin position="92"/>
        <end position="111"/>
    </location>
</feature>
<keyword evidence="1" id="KW-0472">Membrane</keyword>
<organism evidence="2 3">
    <name type="scientific">Acidisarcina polymorpha</name>
    <dbReference type="NCBI Taxonomy" id="2211140"/>
    <lineage>
        <taxon>Bacteria</taxon>
        <taxon>Pseudomonadati</taxon>
        <taxon>Acidobacteriota</taxon>
        <taxon>Terriglobia</taxon>
        <taxon>Terriglobales</taxon>
        <taxon>Acidobacteriaceae</taxon>
        <taxon>Acidisarcina</taxon>
    </lineage>
</organism>
<accession>A0A2Z5G3G5</accession>
<feature type="transmembrane region" description="Helical" evidence="1">
    <location>
        <begin position="7"/>
        <end position="25"/>
    </location>
</feature>